<name>A0ACA9NUG3_9GLOM</name>
<evidence type="ECO:0000313" key="2">
    <source>
        <dbReference type="Proteomes" id="UP000789702"/>
    </source>
</evidence>
<protein>
    <submittedName>
        <fullName evidence="1">4130_t:CDS:1</fullName>
    </submittedName>
</protein>
<organism evidence="1 2">
    <name type="scientific">Dentiscutata heterogama</name>
    <dbReference type="NCBI Taxonomy" id="1316150"/>
    <lineage>
        <taxon>Eukaryota</taxon>
        <taxon>Fungi</taxon>
        <taxon>Fungi incertae sedis</taxon>
        <taxon>Mucoromycota</taxon>
        <taxon>Glomeromycotina</taxon>
        <taxon>Glomeromycetes</taxon>
        <taxon>Diversisporales</taxon>
        <taxon>Gigasporaceae</taxon>
        <taxon>Dentiscutata</taxon>
    </lineage>
</organism>
<reference evidence="1" key="1">
    <citation type="submission" date="2021-06" db="EMBL/GenBank/DDBJ databases">
        <authorList>
            <person name="Kallberg Y."/>
            <person name="Tangrot J."/>
            <person name="Rosling A."/>
        </authorList>
    </citation>
    <scope>NUCLEOTIDE SEQUENCE</scope>
    <source>
        <strain evidence="1">IL203A</strain>
    </source>
</reference>
<proteinExistence type="predicted"/>
<gene>
    <name evidence="1" type="ORF">DHETER_LOCUS10052</name>
</gene>
<dbReference type="Proteomes" id="UP000789702">
    <property type="component" value="Unassembled WGS sequence"/>
</dbReference>
<feature type="non-terminal residue" evidence="1">
    <location>
        <position position="1"/>
    </location>
</feature>
<keyword evidence="2" id="KW-1185">Reference proteome</keyword>
<accession>A0ACA9NUG3</accession>
<dbReference type="EMBL" id="CAJVPU010018780">
    <property type="protein sequence ID" value="CAG8667952.1"/>
    <property type="molecule type" value="Genomic_DNA"/>
</dbReference>
<sequence>DWKEIIESDDLTNKEKFDIKSKFINADSIIKEISLKSLSKQYCSILIDVKEIVKSLEGVIDTENSLKLYSGLDKFIIPTS</sequence>
<evidence type="ECO:0000313" key="1">
    <source>
        <dbReference type="EMBL" id="CAG8667952.1"/>
    </source>
</evidence>
<comment type="caution">
    <text evidence="1">The sequence shown here is derived from an EMBL/GenBank/DDBJ whole genome shotgun (WGS) entry which is preliminary data.</text>
</comment>